<proteinExistence type="predicted"/>
<sequence length="85" mass="9649">MKAALGHIGFGNQCENIHKALTFRARSALRSATNRNQVNPKNDNDVEFQQRASVDRVRIVVYVYWYVVTDIRNGRTAKSKGLPSE</sequence>
<accession>A0ABR0A8Q9</accession>
<name>A0ABR0A8Q9_9CRUS</name>
<organism evidence="1 2">
    <name type="scientific">Daphnia magna</name>
    <dbReference type="NCBI Taxonomy" id="35525"/>
    <lineage>
        <taxon>Eukaryota</taxon>
        <taxon>Metazoa</taxon>
        <taxon>Ecdysozoa</taxon>
        <taxon>Arthropoda</taxon>
        <taxon>Crustacea</taxon>
        <taxon>Branchiopoda</taxon>
        <taxon>Diplostraca</taxon>
        <taxon>Cladocera</taxon>
        <taxon>Anomopoda</taxon>
        <taxon>Daphniidae</taxon>
        <taxon>Daphnia</taxon>
    </lineage>
</organism>
<protein>
    <submittedName>
        <fullName evidence="1">Uncharacterized protein</fullName>
    </submittedName>
</protein>
<dbReference type="Proteomes" id="UP001234178">
    <property type="component" value="Unassembled WGS sequence"/>
</dbReference>
<reference evidence="1 2" key="1">
    <citation type="journal article" date="2023" name="Nucleic Acids Res.">
        <title>The hologenome of Daphnia magna reveals possible DNA methylation and microbiome-mediated evolution of the host genome.</title>
        <authorList>
            <person name="Chaturvedi A."/>
            <person name="Li X."/>
            <person name="Dhandapani V."/>
            <person name="Marshall H."/>
            <person name="Kissane S."/>
            <person name="Cuenca-Cambronero M."/>
            <person name="Asole G."/>
            <person name="Calvet F."/>
            <person name="Ruiz-Romero M."/>
            <person name="Marangio P."/>
            <person name="Guigo R."/>
            <person name="Rago D."/>
            <person name="Mirbahai L."/>
            <person name="Eastwood N."/>
            <person name="Colbourne J.K."/>
            <person name="Zhou J."/>
            <person name="Mallon E."/>
            <person name="Orsini L."/>
        </authorList>
    </citation>
    <scope>NUCLEOTIDE SEQUENCE [LARGE SCALE GENOMIC DNA]</scope>
    <source>
        <strain evidence="1">LRV0_1</strain>
    </source>
</reference>
<keyword evidence="2" id="KW-1185">Reference proteome</keyword>
<comment type="caution">
    <text evidence="1">The sequence shown here is derived from an EMBL/GenBank/DDBJ whole genome shotgun (WGS) entry which is preliminary data.</text>
</comment>
<evidence type="ECO:0000313" key="1">
    <source>
        <dbReference type="EMBL" id="KAK4021521.1"/>
    </source>
</evidence>
<evidence type="ECO:0000313" key="2">
    <source>
        <dbReference type="Proteomes" id="UP001234178"/>
    </source>
</evidence>
<dbReference type="EMBL" id="JAOYFB010000036">
    <property type="protein sequence ID" value="KAK4021521.1"/>
    <property type="molecule type" value="Genomic_DNA"/>
</dbReference>
<gene>
    <name evidence="1" type="ORF">OUZ56_003436</name>
</gene>